<evidence type="ECO:0008006" key="2">
    <source>
        <dbReference type="Google" id="ProtNLM"/>
    </source>
</evidence>
<accession>A0A3B0T357</accession>
<dbReference type="EMBL" id="UOEH01000336">
    <property type="protein sequence ID" value="VAW01366.1"/>
    <property type="molecule type" value="Genomic_DNA"/>
</dbReference>
<reference evidence="1" key="1">
    <citation type="submission" date="2018-06" db="EMBL/GenBank/DDBJ databases">
        <authorList>
            <person name="Zhirakovskaya E."/>
        </authorList>
    </citation>
    <scope>NUCLEOTIDE SEQUENCE</scope>
</reference>
<proteinExistence type="predicted"/>
<dbReference type="GO" id="GO:0016491">
    <property type="term" value="F:oxidoreductase activity"/>
    <property type="evidence" value="ECO:0007669"/>
    <property type="project" value="InterPro"/>
</dbReference>
<dbReference type="InterPro" id="IPR016162">
    <property type="entry name" value="Ald_DH_N"/>
</dbReference>
<gene>
    <name evidence="1" type="ORF">MNBD_ALPHA05-1036</name>
</gene>
<sequence length="64" mass="6883">MPPEGNAQPETTTKPRHLHNFIDGEYVKSAGDKIFESRCPADNAVVAIVDEASRADVDRAVSSA</sequence>
<name>A0A3B0T357_9ZZZZ</name>
<feature type="non-terminal residue" evidence="1">
    <location>
        <position position="64"/>
    </location>
</feature>
<protein>
    <recommendedName>
        <fullName evidence="2">Aldehyde dehydrogenase (NAD(+))</fullName>
    </recommendedName>
</protein>
<evidence type="ECO:0000313" key="1">
    <source>
        <dbReference type="EMBL" id="VAW01366.1"/>
    </source>
</evidence>
<dbReference type="InterPro" id="IPR016161">
    <property type="entry name" value="Ald_DH/histidinol_DH"/>
</dbReference>
<organism evidence="1">
    <name type="scientific">hydrothermal vent metagenome</name>
    <dbReference type="NCBI Taxonomy" id="652676"/>
    <lineage>
        <taxon>unclassified sequences</taxon>
        <taxon>metagenomes</taxon>
        <taxon>ecological metagenomes</taxon>
    </lineage>
</organism>
<dbReference type="Gene3D" id="3.40.605.10">
    <property type="entry name" value="Aldehyde Dehydrogenase, Chain A, domain 1"/>
    <property type="match status" value="1"/>
</dbReference>
<dbReference type="SUPFAM" id="SSF53720">
    <property type="entry name" value="ALDH-like"/>
    <property type="match status" value="1"/>
</dbReference>
<dbReference type="AlphaFoldDB" id="A0A3B0T357"/>